<dbReference type="RefSeq" id="WP_354599676.1">
    <property type="nucleotide sequence ID" value="NZ_JBEWZI010000003.1"/>
</dbReference>
<name>A0ABV2TJK0_9RHOO</name>
<sequence length="94" mass="11064">MSLKLTEHAIQRMQQRSIPKMLVDWLVDFGHGEPAGNGSFKYYFDKTSRRRFKEYAGKLYGMLEQHLNIYVVLAADRSVVTVAPRCDRIKRDWK</sequence>
<organism evidence="1 2">
    <name type="scientific">Uliginosibacterium flavum</name>
    <dbReference type="NCBI Taxonomy" id="1396831"/>
    <lineage>
        <taxon>Bacteria</taxon>
        <taxon>Pseudomonadati</taxon>
        <taxon>Pseudomonadota</taxon>
        <taxon>Betaproteobacteria</taxon>
        <taxon>Rhodocyclales</taxon>
        <taxon>Zoogloeaceae</taxon>
        <taxon>Uliginosibacterium</taxon>
    </lineage>
</organism>
<protein>
    <recommendedName>
        <fullName evidence="3">DUF4258 domain-containing protein</fullName>
    </recommendedName>
</protein>
<proteinExistence type="predicted"/>
<evidence type="ECO:0000313" key="1">
    <source>
        <dbReference type="EMBL" id="MET7013212.1"/>
    </source>
</evidence>
<comment type="caution">
    <text evidence="1">The sequence shown here is derived from an EMBL/GenBank/DDBJ whole genome shotgun (WGS) entry which is preliminary data.</text>
</comment>
<dbReference type="Proteomes" id="UP001549691">
    <property type="component" value="Unassembled WGS sequence"/>
</dbReference>
<dbReference type="EMBL" id="JBEWZI010000003">
    <property type="protein sequence ID" value="MET7013212.1"/>
    <property type="molecule type" value="Genomic_DNA"/>
</dbReference>
<evidence type="ECO:0008006" key="3">
    <source>
        <dbReference type="Google" id="ProtNLM"/>
    </source>
</evidence>
<evidence type="ECO:0000313" key="2">
    <source>
        <dbReference type="Proteomes" id="UP001549691"/>
    </source>
</evidence>
<keyword evidence="2" id="KW-1185">Reference proteome</keyword>
<reference evidence="1 2" key="1">
    <citation type="submission" date="2024-07" db="EMBL/GenBank/DDBJ databases">
        <title>Uliginosibacterium flavum JJ3220;KACC:17644.</title>
        <authorList>
            <person name="Kim M.K."/>
        </authorList>
    </citation>
    <scope>NUCLEOTIDE SEQUENCE [LARGE SCALE GENOMIC DNA]</scope>
    <source>
        <strain evidence="1 2">KACC:17644</strain>
    </source>
</reference>
<gene>
    <name evidence="1" type="ORF">ABXR19_03360</name>
</gene>
<accession>A0ABV2TJK0</accession>